<name>A0A8J6BAZ7_9EUKA</name>
<evidence type="ECO:0000313" key="3">
    <source>
        <dbReference type="Proteomes" id="UP000717585"/>
    </source>
</evidence>
<dbReference type="Proteomes" id="UP000717585">
    <property type="component" value="Unassembled WGS sequence"/>
</dbReference>
<comment type="caution">
    <text evidence="2">The sequence shown here is derived from an EMBL/GenBank/DDBJ whole genome shotgun (WGS) entry which is preliminary data.</text>
</comment>
<organism evidence="2 3">
    <name type="scientific">Carpediemonas membranifera</name>
    <dbReference type="NCBI Taxonomy" id="201153"/>
    <lineage>
        <taxon>Eukaryota</taxon>
        <taxon>Metamonada</taxon>
        <taxon>Carpediemonas-like organisms</taxon>
        <taxon>Carpediemonas</taxon>
    </lineage>
</organism>
<dbReference type="EMBL" id="JAHDYR010000004">
    <property type="protein sequence ID" value="KAG9396959.1"/>
    <property type="molecule type" value="Genomic_DNA"/>
</dbReference>
<evidence type="ECO:0000256" key="1">
    <source>
        <dbReference type="SAM" id="MobiDB-lite"/>
    </source>
</evidence>
<protein>
    <submittedName>
        <fullName evidence="2">Uncharacterized protein</fullName>
    </submittedName>
</protein>
<keyword evidence="3" id="KW-1185">Reference proteome</keyword>
<gene>
    <name evidence="2" type="ORF">J8273_1306</name>
</gene>
<sequence length="175" mass="19243">MGLVSPNMNRKDIQRHIYNYQAGDANVLPPRSAHGIHVTRLRISQAGDDISFQISDRSTGNLIDLPIPAPRPAGHSLPGQDVRNNRGPRQRLTPEEIENLALHGQLSAEEILDLIFVGRGGLPPGMTDALIDSFDPDPADSFSALQREQQQSRRFRNMVAAHESGQSDGGRRRVA</sequence>
<evidence type="ECO:0000313" key="2">
    <source>
        <dbReference type="EMBL" id="KAG9396959.1"/>
    </source>
</evidence>
<proteinExistence type="predicted"/>
<reference evidence="2" key="1">
    <citation type="submission" date="2021-05" db="EMBL/GenBank/DDBJ databases">
        <title>A free-living protist that lacks canonical eukaryotic 1 DNA replication and segregation systems.</title>
        <authorList>
            <person name="Salas-Leiva D.E."/>
            <person name="Tromer E.C."/>
            <person name="Curtis B.A."/>
            <person name="Jerlstrom-Hultqvist J."/>
            <person name="Kolisko M."/>
            <person name="Yi Z."/>
            <person name="Salas-Leiva J.S."/>
            <person name="Gallot-Lavallee L."/>
            <person name="Kops G.J.P.L."/>
            <person name="Archibald J.M."/>
            <person name="Simpson A.G.B."/>
            <person name="Roger A.J."/>
        </authorList>
    </citation>
    <scope>NUCLEOTIDE SEQUENCE</scope>
    <source>
        <strain evidence="2">BICM</strain>
    </source>
</reference>
<accession>A0A8J6BAZ7</accession>
<feature type="region of interest" description="Disordered" evidence="1">
    <location>
        <begin position="148"/>
        <end position="175"/>
    </location>
</feature>
<dbReference type="AlphaFoldDB" id="A0A8J6BAZ7"/>